<dbReference type="SUPFAM" id="SSF51905">
    <property type="entry name" value="FAD/NAD(P)-binding domain"/>
    <property type="match status" value="1"/>
</dbReference>
<evidence type="ECO:0000259" key="4">
    <source>
        <dbReference type="Pfam" id="PF01266"/>
    </source>
</evidence>
<dbReference type="GO" id="GO:0016491">
    <property type="term" value="F:oxidoreductase activity"/>
    <property type="evidence" value="ECO:0007669"/>
    <property type="project" value="UniProtKB-KW"/>
</dbReference>
<evidence type="ECO:0000256" key="3">
    <source>
        <dbReference type="ARBA" id="ARBA00046185"/>
    </source>
</evidence>
<dbReference type="PANTHER" id="PTHR13847">
    <property type="entry name" value="SARCOSINE DEHYDROGENASE-RELATED"/>
    <property type="match status" value="1"/>
</dbReference>
<keyword evidence="1" id="KW-0560">Oxidoreductase</keyword>
<keyword evidence="6" id="KW-1185">Reference proteome</keyword>
<evidence type="ECO:0000313" key="6">
    <source>
        <dbReference type="Proteomes" id="UP000272942"/>
    </source>
</evidence>
<dbReference type="Proteomes" id="UP000272942">
    <property type="component" value="Unassembled WGS sequence"/>
</dbReference>
<dbReference type="WBParaSite" id="ECPE_0001329701-mRNA-1">
    <property type="protein sequence ID" value="ECPE_0001329701-mRNA-1"/>
    <property type="gene ID" value="ECPE_0001329701"/>
</dbReference>
<comment type="function">
    <text evidence="3">Required for the assembly of the mitochondrial membrane respiratory chain NADH dehydrogenase (Complex I). Involved in mid-late stages of complex I assembly.</text>
</comment>
<dbReference type="Pfam" id="PF01266">
    <property type="entry name" value="DAO"/>
    <property type="match status" value="1"/>
</dbReference>
<evidence type="ECO:0000313" key="5">
    <source>
        <dbReference type="EMBL" id="VDP90528.1"/>
    </source>
</evidence>
<dbReference type="AlphaFoldDB" id="A0A183B223"/>
<sequence length="234" mass="26181">MIILSLVASSRPTALKYIASRRSPCCGLCIQSAPQQFVLFEIVNSQHQFEICPNGIQLQLQTLHVSSFCRLSKPKVREDQVPKQTDVLIVGGGVIGWAVAFWLRWTSKFSVTVVERDPTYACSASVLGLGSIRQQFSEPENIQMSLFSSEFLRNVKDYLTVLDNTQLDIDFNPQGCLILANESQAETLKQNFQLQSDLGAKVELLDRSMLSSRWPWLNVDDVELGCYGKCILSA</sequence>
<gene>
    <name evidence="5" type="ORF">ECPE_LOCUS13256</name>
</gene>
<evidence type="ECO:0000256" key="2">
    <source>
        <dbReference type="ARBA" id="ARBA00039785"/>
    </source>
</evidence>
<dbReference type="EMBL" id="UZAN01054663">
    <property type="protein sequence ID" value="VDP90528.1"/>
    <property type="molecule type" value="Genomic_DNA"/>
</dbReference>
<organism evidence="7">
    <name type="scientific">Echinostoma caproni</name>
    <dbReference type="NCBI Taxonomy" id="27848"/>
    <lineage>
        <taxon>Eukaryota</taxon>
        <taxon>Metazoa</taxon>
        <taxon>Spiralia</taxon>
        <taxon>Lophotrochozoa</taxon>
        <taxon>Platyhelminthes</taxon>
        <taxon>Trematoda</taxon>
        <taxon>Digenea</taxon>
        <taxon>Plagiorchiida</taxon>
        <taxon>Echinostomata</taxon>
        <taxon>Echinostomatoidea</taxon>
        <taxon>Echinostomatidae</taxon>
        <taxon>Echinostoma</taxon>
    </lineage>
</organism>
<evidence type="ECO:0000256" key="1">
    <source>
        <dbReference type="ARBA" id="ARBA00023002"/>
    </source>
</evidence>
<feature type="domain" description="FAD dependent oxidoreductase" evidence="4">
    <location>
        <begin position="86"/>
        <end position="222"/>
    </location>
</feature>
<dbReference type="InterPro" id="IPR006076">
    <property type="entry name" value="FAD-dep_OxRdtase"/>
</dbReference>
<evidence type="ECO:0000313" key="7">
    <source>
        <dbReference type="WBParaSite" id="ECPE_0001329701-mRNA-1"/>
    </source>
</evidence>
<accession>A0A183B223</accession>
<dbReference type="InterPro" id="IPR036188">
    <property type="entry name" value="FAD/NAD-bd_sf"/>
</dbReference>
<dbReference type="Gene3D" id="3.50.50.60">
    <property type="entry name" value="FAD/NAD(P)-binding domain"/>
    <property type="match status" value="1"/>
</dbReference>
<dbReference type="PANTHER" id="PTHR13847:SF287">
    <property type="entry name" value="FAD-DEPENDENT OXIDOREDUCTASE DOMAIN-CONTAINING PROTEIN 1"/>
    <property type="match status" value="1"/>
</dbReference>
<name>A0A183B223_9TREM</name>
<reference evidence="5 6" key="2">
    <citation type="submission" date="2018-11" db="EMBL/GenBank/DDBJ databases">
        <authorList>
            <consortium name="Pathogen Informatics"/>
        </authorList>
    </citation>
    <scope>NUCLEOTIDE SEQUENCE [LARGE SCALE GENOMIC DNA]</scope>
    <source>
        <strain evidence="5 6">Egypt</strain>
    </source>
</reference>
<dbReference type="OrthoDB" id="424974at2759"/>
<dbReference type="GO" id="GO:0005739">
    <property type="term" value="C:mitochondrion"/>
    <property type="evidence" value="ECO:0007669"/>
    <property type="project" value="GOC"/>
</dbReference>
<reference evidence="7" key="1">
    <citation type="submission" date="2016-06" db="UniProtKB">
        <authorList>
            <consortium name="WormBaseParasite"/>
        </authorList>
    </citation>
    <scope>IDENTIFICATION</scope>
</reference>
<proteinExistence type="predicted"/>
<dbReference type="GO" id="GO:0032981">
    <property type="term" value="P:mitochondrial respiratory chain complex I assembly"/>
    <property type="evidence" value="ECO:0007669"/>
    <property type="project" value="TreeGrafter"/>
</dbReference>
<dbReference type="Gene3D" id="3.30.9.10">
    <property type="entry name" value="D-Amino Acid Oxidase, subunit A, domain 2"/>
    <property type="match status" value="1"/>
</dbReference>
<protein>
    <recommendedName>
        <fullName evidence="2">FAD-dependent oxidoreductase domain-containing protein 1</fullName>
    </recommendedName>
</protein>